<comment type="caution">
    <text evidence="2">The sequence shown here is derived from an EMBL/GenBank/DDBJ whole genome shotgun (WGS) entry which is preliminary data.</text>
</comment>
<sequence length="172" mass="19615">MTPIAQTPHLLLRHWQEADLDAFCRLTSDPLVMHWVGDGTVLDRDITARWIAKSQQNYLQRGYGVWAVQDRLSEEVIGWAGITQTEHSEEGRSAELVYALRPDYWGKGHASELVLQITGWTWRHTALDSIVATIDPANTPSQRVLEKNGFAVEADRLDEDGLPVRYCRLYRS</sequence>
<dbReference type="InterPro" id="IPR000182">
    <property type="entry name" value="GNAT_dom"/>
</dbReference>
<evidence type="ECO:0000313" key="2">
    <source>
        <dbReference type="EMBL" id="MDK2124766.1"/>
    </source>
</evidence>
<accession>A0ABT7DXK7</accession>
<dbReference type="PROSITE" id="PS51186">
    <property type="entry name" value="GNAT"/>
    <property type="match status" value="1"/>
</dbReference>
<evidence type="ECO:0000313" key="3">
    <source>
        <dbReference type="Proteomes" id="UP001172778"/>
    </source>
</evidence>
<protein>
    <submittedName>
        <fullName evidence="2">GNAT family N-acetyltransferase</fullName>
    </submittedName>
</protein>
<name>A0ABT7DXK7_9NEIS</name>
<dbReference type="Proteomes" id="UP001172778">
    <property type="component" value="Unassembled WGS sequence"/>
</dbReference>
<proteinExistence type="predicted"/>
<evidence type="ECO:0000259" key="1">
    <source>
        <dbReference type="PROSITE" id="PS51186"/>
    </source>
</evidence>
<dbReference type="PANTHER" id="PTHR43792:SF1">
    <property type="entry name" value="N-ACETYLTRANSFERASE DOMAIN-CONTAINING PROTEIN"/>
    <property type="match status" value="1"/>
</dbReference>
<dbReference type="Gene3D" id="3.40.630.30">
    <property type="match status" value="1"/>
</dbReference>
<dbReference type="InterPro" id="IPR051531">
    <property type="entry name" value="N-acetyltransferase"/>
</dbReference>
<keyword evidence="3" id="KW-1185">Reference proteome</keyword>
<organism evidence="2 3">
    <name type="scientific">Parachitinimonas caeni</name>
    <dbReference type="NCBI Taxonomy" id="3031301"/>
    <lineage>
        <taxon>Bacteria</taxon>
        <taxon>Pseudomonadati</taxon>
        <taxon>Pseudomonadota</taxon>
        <taxon>Betaproteobacteria</taxon>
        <taxon>Neisseriales</taxon>
        <taxon>Chitinibacteraceae</taxon>
        <taxon>Parachitinimonas</taxon>
    </lineage>
</organism>
<dbReference type="EMBL" id="JARRAF010000012">
    <property type="protein sequence ID" value="MDK2124766.1"/>
    <property type="molecule type" value="Genomic_DNA"/>
</dbReference>
<dbReference type="Pfam" id="PF13302">
    <property type="entry name" value="Acetyltransf_3"/>
    <property type="match status" value="1"/>
</dbReference>
<reference evidence="2" key="1">
    <citation type="submission" date="2023-03" db="EMBL/GenBank/DDBJ databases">
        <title>Chitinimonas shenzhenensis gen. nov., sp. nov., a novel member of family Burkholderiaceae isolated from activated sludge collected in Shen Zhen, China.</title>
        <authorList>
            <person name="Wang X."/>
        </authorList>
    </citation>
    <scope>NUCLEOTIDE SEQUENCE</scope>
    <source>
        <strain evidence="2">DQS-5</strain>
    </source>
</reference>
<dbReference type="PANTHER" id="PTHR43792">
    <property type="entry name" value="GNAT FAMILY, PUTATIVE (AFU_ORTHOLOGUE AFUA_3G00765)-RELATED-RELATED"/>
    <property type="match status" value="1"/>
</dbReference>
<gene>
    <name evidence="2" type="ORF">PZA18_11980</name>
</gene>
<dbReference type="InterPro" id="IPR016181">
    <property type="entry name" value="Acyl_CoA_acyltransferase"/>
</dbReference>
<dbReference type="RefSeq" id="WP_284101080.1">
    <property type="nucleotide sequence ID" value="NZ_JARRAF010000012.1"/>
</dbReference>
<dbReference type="SUPFAM" id="SSF55729">
    <property type="entry name" value="Acyl-CoA N-acyltransferases (Nat)"/>
    <property type="match status" value="1"/>
</dbReference>
<feature type="domain" description="N-acetyltransferase" evidence="1">
    <location>
        <begin position="10"/>
        <end position="171"/>
    </location>
</feature>